<protein>
    <recommendedName>
        <fullName evidence="2 10">Thymidine kinase</fullName>
        <ecNumber evidence="2 10">2.7.1.21</ecNumber>
    </recommendedName>
</protein>
<evidence type="ECO:0000256" key="9">
    <source>
        <dbReference type="PIRSR" id="PIRSR035805-2"/>
    </source>
</evidence>
<dbReference type="InterPro" id="IPR001267">
    <property type="entry name" value="Thymidine_kinase"/>
</dbReference>
<evidence type="ECO:0000256" key="1">
    <source>
        <dbReference type="ARBA" id="ARBA00007587"/>
    </source>
</evidence>
<dbReference type="Pfam" id="PF00265">
    <property type="entry name" value="TK"/>
    <property type="match status" value="1"/>
</dbReference>
<reference evidence="13 15" key="1">
    <citation type="submission" date="2018-05" db="EMBL/GenBank/DDBJ databases">
        <authorList>
            <consortium name="NARMS: The National Antimicrobial Resistance Monitoring System"/>
        </authorList>
    </citation>
    <scope>NUCLEOTIDE SEQUENCE [LARGE SCALE GENOMIC DNA]</scope>
    <source>
        <strain evidence="13 15">FSIS1607212</strain>
    </source>
</reference>
<evidence type="ECO:0000256" key="8">
    <source>
        <dbReference type="PIRSR" id="PIRSR035805-1"/>
    </source>
</evidence>
<evidence type="ECO:0000256" key="5">
    <source>
        <dbReference type="ARBA" id="ARBA00022741"/>
    </source>
</evidence>
<dbReference type="PANTHER" id="PTHR11441">
    <property type="entry name" value="THYMIDINE KINASE"/>
    <property type="match status" value="1"/>
</dbReference>
<dbReference type="InterPro" id="IPR027417">
    <property type="entry name" value="P-loop_NTPase"/>
</dbReference>
<evidence type="ECO:0000256" key="3">
    <source>
        <dbReference type="ARBA" id="ARBA00022634"/>
    </source>
</evidence>
<gene>
    <name evidence="13" type="ORF">BFD99_08855</name>
    <name evidence="12" type="ORF">E8P16_03425</name>
    <name evidence="14" type="ORF">QQI97_001695</name>
</gene>
<dbReference type="PIRSF" id="PIRSF035805">
    <property type="entry name" value="TK_cell"/>
    <property type="match status" value="1"/>
</dbReference>
<dbReference type="EMBL" id="AACNRY010000026">
    <property type="protein sequence ID" value="EAL3736074.1"/>
    <property type="molecule type" value="Genomic_DNA"/>
</dbReference>
<comment type="similarity">
    <text evidence="1 11">Belongs to the thymidine kinase family.</text>
</comment>
<keyword evidence="5 10" id="KW-0547">Nucleotide-binding</keyword>
<dbReference type="Gene3D" id="3.40.50.300">
    <property type="entry name" value="P-loop containing nucleotide triphosphate hydrolases"/>
    <property type="match status" value="1"/>
</dbReference>
<proteinExistence type="inferred from homology"/>
<accession>A0A1J6PSG1</accession>
<dbReference type="EC" id="2.7.1.21" evidence="2 10"/>
<dbReference type="GO" id="GO:0004797">
    <property type="term" value="F:thymidine kinase activity"/>
    <property type="evidence" value="ECO:0007669"/>
    <property type="project" value="UniProtKB-EC"/>
</dbReference>
<dbReference type="RefSeq" id="WP_052805197.1">
    <property type="nucleotide sequence ID" value="NZ_CATQGH010000005.1"/>
</dbReference>
<sequence length="163" mass="18880">MLKMILGTMKAGKSAKLIDEASNILFQDEVIIIRPSCDTREFFTRKYKNDELKRFNFGNENTSLSLYRFIFVDEIQFFKKDFLEQIINLSRKKEITITVAGLLNDVKGNAWDNVETLKSYADEILYLKADCDCCGKKESAIFHIGDGGINNNYFVFCEECYKM</sequence>
<keyword evidence="3 10" id="KW-0237">DNA synthesis</keyword>
<evidence type="ECO:0000256" key="4">
    <source>
        <dbReference type="ARBA" id="ARBA00022679"/>
    </source>
</evidence>
<evidence type="ECO:0000256" key="2">
    <source>
        <dbReference type="ARBA" id="ARBA00012118"/>
    </source>
</evidence>
<comment type="catalytic activity">
    <reaction evidence="10">
        <text>thymidine + ATP = dTMP + ADP + H(+)</text>
        <dbReference type="Rhea" id="RHEA:19129"/>
        <dbReference type="ChEBI" id="CHEBI:15378"/>
        <dbReference type="ChEBI" id="CHEBI:17748"/>
        <dbReference type="ChEBI" id="CHEBI:30616"/>
        <dbReference type="ChEBI" id="CHEBI:63528"/>
        <dbReference type="ChEBI" id="CHEBI:456216"/>
        <dbReference type="EC" id="2.7.1.21"/>
    </reaction>
</comment>
<name>A0A1J6PSG1_CAMJU</name>
<keyword evidence="6 10" id="KW-0418">Kinase</keyword>
<dbReference type="EMBL" id="AACCII010000003">
    <property type="protein sequence ID" value="EAJ9718499.1"/>
    <property type="molecule type" value="Genomic_DNA"/>
</dbReference>
<evidence type="ECO:0000256" key="6">
    <source>
        <dbReference type="ARBA" id="ARBA00022777"/>
    </source>
</evidence>
<organism evidence="13 15">
    <name type="scientific">Campylobacter jejuni</name>
    <dbReference type="NCBI Taxonomy" id="197"/>
    <lineage>
        <taxon>Bacteria</taxon>
        <taxon>Pseudomonadati</taxon>
        <taxon>Campylobacterota</taxon>
        <taxon>Epsilonproteobacteria</taxon>
        <taxon>Campylobacterales</taxon>
        <taxon>Campylobacteraceae</taxon>
        <taxon>Campylobacter</taxon>
    </lineage>
</organism>
<evidence type="ECO:0000313" key="14">
    <source>
        <dbReference type="EMBL" id="ELD5187486.1"/>
    </source>
</evidence>
<dbReference type="EMBL" id="ABMIIH010000012">
    <property type="protein sequence ID" value="ELD5187486.1"/>
    <property type="molecule type" value="Genomic_DNA"/>
</dbReference>
<reference evidence="12 16" key="2">
    <citation type="submission" date="2019-04" db="EMBL/GenBank/DDBJ databases">
        <authorList>
            <consortium name="PulseNet: The National Subtyping Network for Foodborne Disease Surveillance"/>
            <person name="Tarr C.L."/>
            <person name="Trees E."/>
            <person name="Katz L.S."/>
            <person name="Carleton-Romer H.A."/>
            <person name="Stroika S."/>
            <person name="Kucerova Z."/>
            <person name="Roache K.F."/>
            <person name="Sabol A.L."/>
            <person name="Besser J."/>
            <person name="Gerner-Smidt P."/>
        </authorList>
    </citation>
    <scope>NUCLEOTIDE SEQUENCE [LARGE SCALE GENOMIC DNA]</scope>
    <source>
        <strain evidence="12 16">PNUSAC009041</strain>
    </source>
</reference>
<dbReference type="Proteomes" id="UP000349590">
    <property type="component" value="Unassembled WGS sequence"/>
</dbReference>
<keyword evidence="4 10" id="KW-0808">Transferase</keyword>
<feature type="binding site" evidence="9">
    <location>
        <position position="153"/>
    </location>
    <ligand>
        <name>substrate</name>
    </ligand>
</feature>
<dbReference type="GO" id="GO:0071897">
    <property type="term" value="P:DNA biosynthetic process"/>
    <property type="evidence" value="ECO:0007669"/>
    <property type="project" value="UniProtKB-KW"/>
</dbReference>
<dbReference type="SUPFAM" id="SSF52540">
    <property type="entry name" value="P-loop containing nucleoside triphosphate hydrolases"/>
    <property type="match status" value="1"/>
</dbReference>
<dbReference type="AlphaFoldDB" id="A0A1J6PSG1"/>
<comment type="caution">
    <text evidence="13">The sequence shown here is derived from an EMBL/GenBank/DDBJ whole genome shotgun (WGS) entry which is preliminary data.</text>
</comment>
<dbReference type="Proteomes" id="UP001183411">
    <property type="component" value="Unassembled WGS sequence"/>
</dbReference>
<evidence type="ECO:0000256" key="10">
    <source>
        <dbReference type="RuleBase" id="RU000544"/>
    </source>
</evidence>
<evidence type="ECO:0000256" key="11">
    <source>
        <dbReference type="RuleBase" id="RU004165"/>
    </source>
</evidence>
<dbReference type="GO" id="GO:0005524">
    <property type="term" value="F:ATP binding"/>
    <property type="evidence" value="ECO:0007669"/>
    <property type="project" value="UniProtKB-KW"/>
</dbReference>
<dbReference type="Proteomes" id="UP000335162">
    <property type="component" value="Unassembled WGS sequence"/>
</dbReference>
<feature type="active site" description="Proton acceptor" evidence="8">
    <location>
        <position position="74"/>
    </location>
</feature>
<evidence type="ECO:0000313" key="13">
    <source>
        <dbReference type="EMBL" id="EAL3736074.1"/>
    </source>
</evidence>
<reference evidence="14" key="3">
    <citation type="submission" date="2023-06" db="EMBL/GenBank/DDBJ databases">
        <authorList>
            <consortium name="PulseNet: The National Subtyping Network for Foodborne Disease Surveillance"/>
        </authorList>
    </citation>
    <scope>NUCLEOTIDE SEQUENCE</scope>
    <source>
        <strain evidence="14">PNUSAC035917</strain>
    </source>
</reference>
<evidence type="ECO:0000313" key="16">
    <source>
        <dbReference type="Proteomes" id="UP000349590"/>
    </source>
</evidence>
<dbReference type="PANTHER" id="PTHR11441:SF0">
    <property type="entry name" value="THYMIDINE KINASE, CYTOSOLIC"/>
    <property type="match status" value="1"/>
</dbReference>
<evidence type="ECO:0000313" key="12">
    <source>
        <dbReference type="EMBL" id="EAJ9718499.1"/>
    </source>
</evidence>
<dbReference type="GO" id="GO:0046104">
    <property type="term" value="P:thymidine metabolic process"/>
    <property type="evidence" value="ECO:0007669"/>
    <property type="project" value="TreeGrafter"/>
</dbReference>
<evidence type="ECO:0000313" key="15">
    <source>
        <dbReference type="Proteomes" id="UP000335162"/>
    </source>
</evidence>
<evidence type="ECO:0000256" key="7">
    <source>
        <dbReference type="ARBA" id="ARBA00022840"/>
    </source>
</evidence>
<keyword evidence="7 10" id="KW-0067">ATP-binding</keyword>